<dbReference type="AlphaFoldDB" id="A0AAW0FVR0"/>
<organism evidence="2 3">
    <name type="scientific">Cerrena zonata</name>
    <dbReference type="NCBI Taxonomy" id="2478898"/>
    <lineage>
        <taxon>Eukaryota</taxon>
        <taxon>Fungi</taxon>
        <taxon>Dikarya</taxon>
        <taxon>Basidiomycota</taxon>
        <taxon>Agaricomycotina</taxon>
        <taxon>Agaricomycetes</taxon>
        <taxon>Polyporales</taxon>
        <taxon>Cerrenaceae</taxon>
        <taxon>Cerrena</taxon>
    </lineage>
</organism>
<keyword evidence="3" id="KW-1185">Reference proteome</keyword>
<protein>
    <submittedName>
        <fullName evidence="2">Uncharacterized protein</fullName>
    </submittedName>
</protein>
<feature type="region of interest" description="Disordered" evidence="1">
    <location>
        <begin position="164"/>
        <end position="187"/>
    </location>
</feature>
<reference evidence="2 3" key="1">
    <citation type="submission" date="2022-09" db="EMBL/GenBank/DDBJ databases">
        <authorList>
            <person name="Palmer J.M."/>
        </authorList>
    </citation>
    <scope>NUCLEOTIDE SEQUENCE [LARGE SCALE GENOMIC DNA]</scope>
    <source>
        <strain evidence="2 3">DSM 7382</strain>
    </source>
</reference>
<dbReference type="Proteomes" id="UP001385951">
    <property type="component" value="Unassembled WGS sequence"/>
</dbReference>
<feature type="region of interest" description="Disordered" evidence="1">
    <location>
        <begin position="66"/>
        <end position="89"/>
    </location>
</feature>
<gene>
    <name evidence="2" type="ORF">QCA50_015463</name>
</gene>
<dbReference type="EMBL" id="JASBNA010000041">
    <property type="protein sequence ID" value="KAK7681372.1"/>
    <property type="molecule type" value="Genomic_DNA"/>
</dbReference>
<feature type="compositionally biased region" description="Acidic residues" evidence="1">
    <location>
        <begin position="80"/>
        <end position="89"/>
    </location>
</feature>
<sequence length="187" mass="20633">MHNTFEKTNSWVLSQTFRREDGHMMQRQAYYTYLSRPVSPSSDTDSAASLDADSIFEHDDNKSISSVDSFNPYDSIPYDSDGDSESADDDGYVNTCDQCLTCHARHMRALQRSIRAGFVTQSLAPIVDTTTTTTEYGGYVPGQGFQASEAPPLDARELVSGFTVPSPCPSVKDAQPEVPTKDKNQKL</sequence>
<evidence type="ECO:0000256" key="1">
    <source>
        <dbReference type="SAM" id="MobiDB-lite"/>
    </source>
</evidence>
<accession>A0AAW0FVR0</accession>
<name>A0AAW0FVR0_9APHY</name>
<comment type="caution">
    <text evidence="2">The sequence shown here is derived from an EMBL/GenBank/DDBJ whole genome shotgun (WGS) entry which is preliminary data.</text>
</comment>
<evidence type="ECO:0000313" key="2">
    <source>
        <dbReference type="EMBL" id="KAK7681372.1"/>
    </source>
</evidence>
<proteinExistence type="predicted"/>
<evidence type="ECO:0000313" key="3">
    <source>
        <dbReference type="Proteomes" id="UP001385951"/>
    </source>
</evidence>